<dbReference type="InterPro" id="IPR006860">
    <property type="entry name" value="FecR"/>
</dbReference>
<feature type="region of interest" description="Disordered" evidence="1">
    <location>
        <begin position="394"/>
        <end position="437"/>
    </location>
</feature>
<dbReference type="Pfam" id="PF04773">
    <property type="entry name" value="FecR"/>
    <property type="match status" value="1"/>
</dbReference>
<feature type="compositionally biased region" description="Polar residues" evidence="1">
    <location>
        <begin position="315"/>
        <end position="324"/>
    </location>
</feature>
<dbReference type="Pfam" id="PF00353">
    <property type="entry name" value="HemolysinCabind"/>
    <property type="match status" value="4"/>
</dbReference>
<evidence type="ECO:0000256" key="1">
    <source>
        <dbReference type="SAM" id="MobiDB-lite"/>
    </source>
</evidence>
<evidence type="ECO:0000259" key="2">
    <source>
        <dbReference type="Pfam" id="PF04773"/>
    </source>
</evidence>
<dbReference type="PRINTS" id="PR00313">
    <property type="entry name" value="CABNDNGRPT"/>
</dbReference>
<dbReference type="SUPFAM" id="SSF51120">
    <property type="entry name" value="beta-Roll"/>
    <property type="match status" value="2"/>
</dbReference>
<evidence type="ECO:0000313" key="4">
    <source>
        <dbReference type="Proteomes" id="UP000269883"/>
    </source>
</evidence>
<dbReference type="EMBL" id="AP017378">
    <property type="protein sequence ID" value="BBD06936.1"/>
    <property type="molecule type" value="Genomic_DNA"/>
</dbReference>
<protein>
    <submittedName>
        <fullName evidence="3">Type I secretion target GGXGXDXXX repeat protein domain protein</fullName>
    </submittedName>
</protein>
<gene>
    <name evidence="3" type="ORF">DFE_0210</name>
</gene>
<dbReference type="InterPro" id="IPR001343">
    <property type="entry name" value="Hemolysn_Ca-bd"/>
</dbReference>
<dbReference type="RefSeq" id="WP_126375730.1">
    <property type="nucleotide sequence ID" value="NZ_AP017378.1"/>
</dbReference>
<evidence type="ECO:0000313" key="3">
    <source>
        <dbReference type="EMBL" id="BBD06936.1"/>
    </source>
</evidence>
<dbReference type="PROSITE" id="PS00330">
    <property type="entry name" value="HEMOLYSIN_CALCIUM"/>
    <property type="match status" value="3"/>
</dbReference>
<keyword evidence="4" id="KW-1185">Reference proteome</keyword>
<dbReference type="AlphaFoldDB" id="A0A2Z6AUS9"/>
<name>A0A2Z6AUS9_9BACT</name>
<feature type="compositionally biased region" description="Gly residues" evidence="1">
    <location>
        <begin position="204"/>
        <end position="222"/>
    </location>
</feature>
<accession>A0A2Z6AUS9</accession>
<dbReference type="PANTHER" id="PTHR38731">
    <property type="entry name" value="LIPL45-RELATED LIPOPROTEIN-RELATED"/>
    <property type="match status" value="1"/>
</dbReference>
<dbReference type="OrthoDB" id="5455671at2"/>
<dbReference type="InterPro" id="IPR011049">
    <property type="entry name" value="Serralysin-like_metalloprot_C"/>
</dbReference>
<sequence>METIGEVVALSGEVRALSEGGERILSQGSPIHEGETILTAQGSSIEIKLADESILAQGENASQTIDSFIYDPDNASTSNMLINMAQGTFRMVTGQVGKANPEGVEVKTPLATIGIRGTGIDLDVQGAMAKIGCFLYDGLDVTITTEEGTRFLTAVNSILDILSDGTFGELRTYSDFEKAFFKAAAPIIGVPEGDLYGDDDDGQEGSGGGDVPEGEGDGAGGEGEGEGDETGDGDGEQTPEEILAELFETIFGTEEQPSDLLQTLFAALTGEETGGDDTLQGGTGEDTLQGGDDDDDDSLPGGANTDEDEGDGGHDSSTSWTGNEDGSAFDTSDADNVIDGSSSANDHYGTGGADVIRAYGGDDTLVGQAANDSLFGGGDEDWLQGVDGDDLLIGGTGDDNLSGGNDSDELHGGDGSDFLDGGTEGDEIHGGTDSDIIYGNDDPDQLYGDAGDDYFQLCIAVATLISKTFIATSPPAKTCWSSIAH</sequence>
<dbReference type="Proteomes" id="UP000269883">
    <property type="component" value="Chromosome"/>
</dbReference>
<dbReference type="Gene3D" id="2.150.10.10">
    <property type="entry name" value="Serralysin-like metalloprotease, C-terminal"/>
    <property type="match status" value="1"/>
</dbReference>
<feature type="domain" description="FecR protein" evidence="2">
    <location>
        <begin position="36"/>
        <end position="133"/>
    </location>
</feature>
<dbReference type="KEGG" id="dfl:DFE_0210"/>
<dbReference type="InterPro" id="IPR018511">
    <property type="entry name" value="Hemolysin-typ_Ca-bd_CS"/>
</dbReference>
<feature type="region of interest" description="Disordered" evidence="1">
    <location>
        <begin position="272"/>
        <end position="349"/>
    </location>
</feature>
<organism evidence="3 4">
    <name type="scientific">Desulfovibrio ferrophilus</name>
    <dbReference type="NCBI Taxonomy" id="241368"/>
    <lineage>
        <taxon>Bacteria</taxon>
        <taxon>Pseudomonadati</taxon>
        <taxon>Thermodesulfobacteriota</taxon>
        <taxon>Desulfovibrionia</taxon>
        <taxon>Desulfovibrionales</taxon>
        <taxon>Desulfovibrionaceae</taxon>
        <taxon>Desulfovibrio</taxon>
    </lineage>
</organism>
<dbReference type="GO" id="GO:0005509">
    <property type="term" value="F:calcium ion binding"/>
    <property type="evidence" value="ECO:0007669"/>
    <property type="project" value="InterPro"/>
</dbReference>
<feature type="compositionally biased region" description="Acidic residues" evidence="1">
    <location>
        <begin position="223"/>
        <end position="237"/>
    </location>
</feature>
<feature type="compositionally biased region" description="Low complexity" evidence="1">
    <location>
        <begin position="272"/>
        <end position="290"/>
    </location>
</feature>
<reference evidence="3 4" key="1">
    <citation type="journal article" date="2018" name="Sci. Adv.">
        <title>Multi-heme cytochromes provide a pathway for survival in energy-limited environments.</title>
        <authorList>
            <person name="Deng X."/>
            <person name="Dohmae N."/>
            <person name="Nealson K.H."/>
            <person name="Hashimoto K."/>
            <person name="Okamoto A."/>
        </authorList>
    </citation>
    <scope>NUCLEOTIDE SEQUENCE [LARGE SCALE GENOMIC DNA]</scope>
    <source>
        <strain evidence="3 4">IS5</strain>
    </source>
</reference>
<proteinExistence type="predicted"/>
<feature type="region of interest" description="Disordered" evidence="1">
    <location>
        <begin position="192"/>
        <end position="237"/>
    </location>
</feature>